<dbReference type="Proteomes" id="UP001163105">
    <property type="component" value="Unassembled WGS sequence"/>
</dbReference>
<evidence type="ECO:0000256" key="1">
    <source>
        <dbReference type="SAM" id="MobiDB-lite"/>
    </source>
</evidence>
<dbReference type="Gene3D" id="1.10.238.10">
    <property type="entry name" value="EF-hand"/>
    <property type="match status" value="1"/>
</dbReference>
<feature type="compositionally biased region" description="Pro residues" evidence="1">
    <location>
        <begin position="310"/>
        <end position="321"/>
    </location>
</feature>
<sequence length="787" mass="82336">MNPAAAAGAAPPPSSSSASPDSTTSSAAAAALRGASLAFQKTTSTKKPAATAAAAATPGPSPSRATSAHPPRRPDVWSSRTGDGGSVAAALSAAAGASASASASPSASASAQSKSPARAAPPRVHGTGSSSPAEVEALPTMGQVPHQGLVAARLHQLAAPSSSPSSSSSPSAAPLSAAVLAQQHMAQQHQHAPQLHFPTGGSGNRAIDPKSPSFIAATLAASRSVSPGPKMAAPALRRKGSAGAASTLSAGSDAPVDSGSIAPTGSLISMFEKTHSDHHVKGASPPRNAVGSAEEARRLAVGRYMAAPPRTLPSPPPPTPPSATAMKQGKRVESLPRRPPTPPPPVKTQKPLAVSPPEPRPKSQHAKSRSVDASRPNPKPKPQDPKTRQPSPPPAVETPKEPIAKPATKPAKPPVKPLRIQPVIEPSVVRSAPEVLSPTPVRYVKPRLTPTVVLSPQGSRASPQVLSSPSPSPDPQKRSPKPPVKAQPPTPPKPRGSHRLAAPDPAGSKRPRTSSTTSRGQAKSEARRPPSPRGSLAVAMRGRLTPPSLPARRLSVASAPSTPAMDIPRGHAPNASPSNLQLDSLTSAIMAGSLASSRLTPHNTGSSLPPPSLPKRQRSPHLLQTLRQPPSQHDEDSERNQPRGNRHKLQRGKHKHHEGSRKRWREEMTVRERKRYEAVWASNRGILLEYASPTRSVASGLGEDSSQCVANVVVREIWKRSRLPEDELAEVWDVVDRERRGMLSKQEFVVGLWLIDQRLRGRKIPQRVTDSMWGSANGVMVRKPKGR</sequence>
<feature type="compositionally biased region" description="Low complexity" evidence="1">
    <location>
        <begin position="1"/>
        <end position="68"/>
    </location>
</feature>
<dbReference type="EMBL" id="JAQHRD010000004">
    <property type="protein sequence ID" value="KAJ6441639.1"/>
    <property type="molecule type" value="Genomic_DNA"/>
</dbReference>
<dbReference type="CDD" id="cd00052">
    <property type="entry name" value="EH"/>
    <property type="match status" value="1"/>
</dbReference>
<accession>A0AB34FQG6</accession>
<keyword evidence="4" id="KW-1185">Reference proteome</keyword>
<feature type="compositionally biased region" description="Basic and acidic residues" evidence="1">
    <location>
        <begin position="632"/>
        <end position="641"/>
    </location>
</feature>
<feature type="region of interest" description="Disordered" evidence="1">
    <location>
        <begin position="1"/>
        <end position="580"/>
    </location>
</feature>
<feature type="compositionally biased region" description="Polar residues" evidence="1">
    <location>
        <begin position="452"/>
        <end position="461"/>
    </location>
</feature>
<feature type="compositionally biased region" description="Low complexity" evidence="1">
    <location>
        <begin position="241"/>
        <end position="252"/>
    </location>
</feature>
<dbReference type="AlphaFoldDB" id="A0AB34FQG6"/>
<feature type="compositionally biased region" description="Low complexity" evidence="1">
    <location>
        <begin position="86"/>
        <end position="122"/>
    </location>
</feature>
<dbReference type="InterPro" id="IPR000261">
    <property type="entry name" value="EH_dom"/>
</dbReference>
<feature type="domain" description="EH" evidence="2">
    <location>
        <begin position="672"/>
        <end position="772"/>
    </location>
</feature>
<feature type="compositionally biased region" description="Basic residues" evidence="1">
    <location>
        <begin position="644"/>
        <end position="663"/>
    </location>
</feature>
<organism evidence="3 4">
    <name type="scientific">Purpureocillium lavendulum</name>
    <dbReference type="NCBI Taxonomy" id="1247861"/>
    <lineage>
        <taxon>Eukaryota</taxon>
        <taxon>Fungi</taxon>
        <taxon>Dikarya</taxon>
        <taxon>Ascomycota</taxon>
        <taxon>Pezizomycotina</taxon>
        <taxon>Sordariomycetes</taxon>
        <taxon>Hypocreomycetidae</taxon>
        <taxon>Hypocreales</taxon>
        <taxon>Ophiocordycipitaceae</taxon>
        <taxon>Purpureocillium</taxon>
    </lineage>
</organism>
<feature type="compositionally biased region" description="Low complexity" evidence="1">
    <location>
        <begin position="157"/>
        <end position="196"/>
    </location>
</feature>
<evidence type="ECO:0000313" key="3">
    <source>
        <dbReference type="EMBL" id="KAJ6441639.1"/>
    </source>
</evidence>
<evidence type="ECO:0000259" key="2">
    <source>
        <dbReference type="PROSITE" id="PS50031"/>
    </source>
</evidence>
<dbReference type="PRINTS" id="PR01217">
    <property type="entry name" value="PRICHEXTENSN"/>
</dbReference>
<protein>
    <submittedName>
        <fullName evidence="3">EPS15 like protein</fullName>
    </submittedName>
</protein>
<dbReference type="SUPFAM" id="SSF47473">
    <property type="entry name" value="EF-hand"/>
    <property type="match status" value="1"/>
</dbReference>
<proteinExistence type="predicted"/>
<reference evidence="3" key="1">
    <citation type="submission" date="2023-01" db="EMBL/GenBank/DDBJ databases">
        <title>The growth and conidiation of Purpureocillium lavendulum are regulated by nitrogen source and histone H3K14 acetylation.</title>
        <authorList>
            <person name="Tang P."/>
            <person name="Han J."/>
            <person name="Zhang C."/>
            <person name="Tang P."/>
            <person name="Qi F."/>
            <person name="Zhang K."/>
            <person name="Liang L."/>
        </authorList>
    </citation>
    <scope>NUCLEOTIDE SEQUENCE</scope>
    <source>
        <strain evidence="3">YMF1.00683</strain>
    </source>
</reference>
<dbReference type="SMART" id="SM00027">
    <property type="entry name" value="EH"/>
    <property type="match status" value="1"/>
</dbReference>
<evidence type="ECO:0000313" key="4">
    <source>
        <dbReference type="Proteomes" id="UP001163105"/>
    </source>
</evidence>
<comment type="caution">
    <text evidence="3">The sequence shown here is derived from an EMBL/GenBank/DDBJ whole genome shotgun (WGS) entry which is preliminary data.</text>
</comment>
<feature type="region of interest" description="Disordered" evidence="1">
    <location>
        <begin position="597"/>
        <end position="668"/>
    </location>
</feature>
<name>A0AB34FQG6_9HYPO</name>
<dbReference type="PROSITE" id="PS50031">
    <property type="entry name" value="EH"/>
    <property type="match status" value="1"/>
</dbReference>
<dbReference type="Pfam" id="PF12763">
    <property type="entry name" value="EH"/>
    <property type="match status" value="1"/>
</dbReference>
<feature type="compositionally biased region" description="Polar residues" evidence="1">
    <location>
        <begin position="597"/>
        <end position="607"/>
    </location>
</feature>
<gene>
    <name evidence="3" type="ORF">O9K51_05190</name>
</gene>
<feature type="compositionally biased region" description="Pro residues" evidence="1">
    <location>
        <begin position="337"/>
        <end position="346"/>
    </location>
</feature>
<feature type="compositionally biased region" description="Pro residues" evidence="1">
    <location>
        <begin position="481"/>
        <end position="494"/>
    </location>
</feature>
<dbReference type="InterPro" id="IPR011992">
    <property type="entry name" value="EF-hand-dom_pair"/>
</dbReference>